<feature type="transmembrane region" description="Helical" evidence="8">
    <location>
        <begin position="12"/>
        <end position="40"/>
    </location>
</feature>
<organism evidence="9 10">
    <name type="scientific">Pseudomonas paraeruginosa</name>
    <dbReference type="NCBI Taxonomy" id="2994495"/>
    <lineage>
        <taxon>Bacteria</taxon>
        <taxon>Pseudomonadati</taxon>
        <taxon>Pseudomonadota</taxon>
        <taxon>Gammaproteobacteria</taxon>
        <taxon>Pseudomonadales</taxon>
        <taxon>Pseudomonadaceae</taxon>
        <taxon>Pseudomonas</taxon>
    </lineage>
</organism>
<sequence length="250" mass="25811">MSVDLHALIPLIALTFLLAGFVKGVVGLGLPTVSVGLLGLAMPPMQAAALLIVPSMVTNLWQLACGPSFLGLMKRLAGMLLGVVVGTLLVGAWLGGDAPRQATGVLGLALVVYALLGLAAIALHLPARHERWVGPLVGLATGALTAVTGVFVIPAVPYLGALGLQRDELVQALGLSFSASTLALAVTLGVHGDLLEPQMLGASLLTLVPALGGMLLGQWLRQRISATLFRRCFFVGLLLLGADLAWRGFH</sequence>
<evidence type="ECO:0000256" key="5">
    <source>
        <dbReference type="ARBA" id="ARBA00022692"/>
    </source>
</evidence>
<evidence type="ECO:0000313" key="9">
    <source>
        <dbReference type="EMBL" id="AVK04926.1"/>
    </source>
</evidence>
<feature type="transmembrane region" description="Helical" evidence="8">
    <location>
        <begin position="106"/>
        <end position="125"/>
    </location>
</feature>
<comment type="subcellular location">
    <subcellularLocation>
        <location evidence="1 8">Cell membrane</location>
        <topology evidence="1 8">Multi-pass membrane protein</topology>
    </subcellularLocation>
</comment>
<keyword evidence="7 8" id="KW-0472">Membrane</keyword>
<accession>A0A2R3ISK4</accession>
<keyword evidence="3" id="KW-0813">Transport</keyword>
<evidence type="ECO:0000256" key="2">
    <source>
        <dbReference type="ARBA" id="ARBA00009142"/>
    </source>
</evidence>
<dbReference type="GeneID" id="77218800"/>
<comment type="similarity">
    <text evidence="2 8">Belongs to the 4-toluene sulfonate uptake permease (TSUP) (TC 2.A.102) family.</text>
</comment>
<keyword evidence="10" id="KW-1185">Reference proteome</keyword>
<dbReference type="Pfam" id="PF01925">
    <property type="entry name" value="TauE"/>
    <property type="match status" value="1"/>
</dbReference>
<evidence type="ECO:0000256" key="8">
    <source>
        <dbReference type="RuleBase" id="RU363041"/>
    </source>
</evidence>
<keyword evidence="6 8" id="KW-1133">Transmembrane helix</keyword>
<keyword evidence="5 8" id="KW-0812">Transmembrane</keyword>
<name>A0A2R3ISK4_9PSED</name>
<dbReference type="AlphaFoldDB" id="A0A2R3ISK4"/>
<keyword evidence="4 8" id="KW-1003">Cell membrane</keyword>
<feature type="transmembrane region" description="Helical" evidence="8">
    <location>
        <begin position="172"/>
        <end position="192"/>
    </location>
</feature>
<dbReference type="EMBL" id="CP027169">
    <property type="protein sequence ID" value="AVK04926.1"/>
    <property type="molecule type" value="Genomic_DNA"/>
</dbReference>
<evidence type="ECO:0000256" key="1">
    <source>
        <dbReference type="ARBA" id="ARBA00004651"/>
    </source>
</evidence>
<gene>
    <name evidence="9" type="ORF">CSB93_1558</name>
</gene>
<dbReference type="InterPro" id="IPR002781">
    <property type="entry name" value="TM_pro_TauE-like"/>
</dbReference>
<protein>
    <recommendedName>
        <fullName evidence="8">Probable membrane transporter protein</fullName>
    </recommendedName>
</protein>
<feature type="transmembrane region" description="Helical" evidence="8">
    <location>
        <begin position="198"/>
        <end position="216"/>
    </location>
</feature>
<dbReference type="PANTHER" id="PTHR30269:SF32">
    <property type="entry name" value="MEMBRANE TRANSPORTER PROTEIN-RELATED"/>
    <property type="match status" value="1"/>
</dbReference>
<evidence type="ECO:0000256" key="3">
    <source>
        <dbReference type="ARBA" id="ARBA00022448"/>
    </source>
</evidence>
<feature type="transmembrane region" description="Helical" evidence="8">
    <location>
        <begin position="228"/>
        <end position="249"/>
    </location>
</feature>
<evidence type="ECO:0000256" key="7">
    <source>
        <dbReference type="ARBA" id="ARBA00023136"/>
    </source>
</evidence>
<evidence type="ECO:0000313" key="10">
    <source>
        <dbReference type="Proteomes" id="UP000238390"/>
    </source>
</evidence>
<feature type="transmembrane region" description="Helical" evidence="8">
    <location>
        <begin position="76"/>
        <end position="94"/>
    </location>
</feature>
<dbReference type="GO" id="GO:0005886">
    <property type="term" value="C:plasma membrane"/>
    <property type="evidence" value="ECO:0007669"/>
    <property type="project" value="UniProtKB-SubCell"/>
</dbReference>
<feature type="transmembrane region" description="Helical" evidence="8">
    <location>
        <begin position="137"/>
        <end position="160"/>
    </location>
</feature>
<dbReference type="Proteomes" id="UP000238390">
    <property type="component" value="Chromosome"/>
</dbReference>
<dbReference type="RefSeq" id="WP_034079314.1">
    <property type="nucleotide sequence ID" value="NZ_CP020560.1"/>
</dbReference>
<evidence type="ECO:0000256" key="6">
    <source>
        <dbReference type="ARBA" id="ARBA00022989"/>
    </source>
</evidence>
<dbReference type="PANTHER" id="PTHR30269">
    <property type="entry name" value="TRANSMEMBRANE PROTEIN YFCA"/>
    <property type="match status" value="1"/>
</dbReference>
<proteinExistence type="inferred from homology"/>
<dbReference type="InterPro" id="IPR052017">
    <property type="entry name" value="TSUP"/>
</dbReference>
<reference evidence="9 10" key="1">
    <citation type="submission" date="2018-02" db="EMBL/GenBank/DDBJ databases">
        <title>FDA/CDC Antimicrobial Resistant Isolate Bank Genome Sequencing.</title>
        <authorList>
            <person name="Benahmed F.H."/>
            <person name="Lutgring J.D."/>
            <person name="Yoo B."/>
            <person name="Machado M."/>
            <person name="Brown A."/>
            <person name="McAllister G."/>
            <person name="Perry A."/>
            <person name="Halpin A.L."/>
            <person name="Vavikolanu K."/>
            <person name="Ott S."/>
            <person name="Zhao X."/>
            <person name="Tallon L.J."/>
            <person name="Sadzewicz L."/>
            <person name="Aluvathingal J."/>
            <person name="Nadendla S."/>
            <person name="Voskania-kordi A."/>
            <person name="Simonyan V."/>
            <person name="Patel J."/>
            <person name="Shawar R.M."/>
        </authorList>
    </citation>
    <scope>NUCLEOTIDE SEQUENCE [LARGE SCALE GENOMIC DNA]</scope>
    <source>
        <strain evidence="9 10">AR_0356</strain>
    </source>
</reference>
<evidence type="ECO:0000256" key="4">
    <source>
        <dbReference type="ARBA" id="ARBA00022475"/>
    </source>
</evidence>